<dbReference type="SUPFAM" id="SSF52540">
    <property type="entry name" value="P-loop containing nucleoside triphosphate hydrolases"/>
    <property type="match status" value="1"/>
</dbReference>
<dbReference type="PANTHER" id="PTHR45772:SF7">
    <property type="entry name" value="AMINO ACID ABC TRANSPORTER ATP-BINDING PROTEIN"/>
    <property type="match status" value="1"/>
</dbReference>
<dbReference type="Proteomes" id="UP001428774">
    <property type="component" value="Unassembled WGS sequence"/>
</dbReference>
<feature type="domain" description="ABC transporter" evidence="10">
    <location>
        <begin position="594"/>
        <end position="831"/>
    </location>
</feature>
<dbReference type="CDD" id="cd03219">
    <property type="entry name" value="ABC_Mj1267_LivG_branched"/>
    <property type="match status" value="1"/>
</dbReference>
<dbReference type="GO" id="GO:0042941">
    <property type="term" value="P:D-alanine transmembrane transport"/>
    <property type="evidence" value="ECO:0007669"/>
    <property type="project" value="TreeGrafter"/>
</dbReference>
<feature type="transmembrane region" description="Helical" evidence="9">
    <location>
        <begin position="484"/>
        <end position="506"/>
    </location>
</feature>
<dbReference type="CDD" id="cd06582">
    <property type="entry name" value="TM_PBP1_LivH_like"/>
    <property type="match status" value="1"/>
</dbReference>
<dbReference type="RefSeq" id="WP_347168304.1">
    <property type="nucleotide sequence ID" value="NZ_JBDNCH010000004.1"/>
</dbReference>
<feature type="transmembrane region" description="Helical" evidence="9">
    <location>
        <begin position="512"/>
        <end position="531"/>
    </location>
</feature>
<accession>A0AAW9SVX5</accession>
<protein>
    <submittedName>
        <fullName evidence="11">Branched-chain amino acid ABC transporter permease/ATP-binding protein</fullName>
    </submittedName>
</protein>
<evidence type="ECO:0000256" key="4">
    <source>
        <dbReference type="ARBA" id="ARBA00022692"/>
    </source>
</evidence>
<dbReference type="Pfam" id="PF00005">
    <property type="entry name" value="ABC_tran"/>
    <property type="match status" value="1"/>
</dbReference>
<evidence type="ECO:0000313" key="11">
    <source>
        <dbReference type="EMBL" id="MEN9063203.1"/>
    </source>
</evidence>
<dbReference type="InterPro" id="IPR003593">
    <property type="entry name" value="AAA+_ATPase"/>
</dbReference>
<dbReference type="GO" id="GO:1903805">
    <property type="term" value="P:L-valine import across plasma membrane"/>
    <property type="evidence" value="ECO:0007669"/>
    <property type="project" value="TreeGrafter"/>
</dbReference>
<feature type="transmembrane region" description="Helical" evidence="9">
    <location>
        <begin position="434"/>
        <end position="454"/>
    </location>
</feature>
<organism evidence="11 12">
    <name type="scientific">Ponticoccus litoralis</name>
    <dbReference type="NCBI Taxonomy" id="422297"/>
    <lineage>
        <taxon>Bacteria</taxon>
        <taxon>Pseudomonadati</taxon>
        <taxon>Pseudomonadota</taxon>
        <taxon>Alphaproteobacteria</taxon>
        <taxon>Rhodobacterales</taxon>
        <taxon>Roseobacteraceae</taxon>
        <taxon>Ponticoccus</taxon>
    </lineage>
</organism>
<evidence type="ECO:0000259" key="10">
    <source>
        <dbReference type="PROSITE" id="PS50893"/>
    </source>
</evidence>
<dbReference type="Pfam" id="PF02653">
    <property type="entry name" value="BPD_transp_2"/>
    <property type="match status" value="2"/>
</dbReference>
<keyword evidence="6" id="KW-0067">ATP-binding</keyword>
<dbReference type="InterPro" id="IPR001851">
    <property type="entry name" value="ABC_transp_permease"/>
</dbReference>
<evidence type="ECO:0000313" key="12">
    <source>
        <dbReference type="Proteomes" id="UP001428774"/>
    </source>
</evidence>
<comment type="caution">
    <text evidence="11">The sequence shown here is derived from an EMBL/GenBank/DDBJ whole genome shotgun (WGS) entry which is preliminary data.</text>
</comment>
<name>A0AAW9SVX5_9RHOB</name>
<evidence type="ECO:0000256" key="8">
    <source>
        <dbReference type="ARBA" id="ARBA00023136"/>
    </source>
</evidence>
<feature type="transmembrane region" description="Helical" evidence="9">
    <location>
        <begin position="6"/>
        <end position="23"/>
    </location>
</feature>
<feature type="transmembrane region" description="Helical" evidence="9">
    <location>
        <begin position="99"/>
        <end position="120"/>
    </location>
</feature>
<dbReference type="InterPro" id="IPR051120">
    <property type="entry name" value="ABC_AA/LPS_Transport"/>
</dbReference>
<feature type="transmembrane region" description="Helical" evidence="9">
    <location>
        <begin position="316"/>
        <end position="335"/>
    </location>
</feature>
<feature type="transmembrane region" description="Helical" evidence="9">
    <location>
        <begin position="60"/>
        <end position="78"/>
    </location>
</feature>
<dbReference type="CDD" id="cd06581">
    <property type="entry name" value="TM_PBP1_LivM_like"/>
    <property type="match status" value="1"/>
</dbReference>
<keyword evidence="8 9" id="KW-0472">Membrane</keyword>
<dbReference type="InterPro" id="IPR043428">
    <property type="entry name" value="LivM-like"/>
</dbReference>
<dbReference type="GO" id="GO:0015192">
    <property type="term" value="F:L-phenylalanine transmembrane transporter activity"/>
    <property type="evidence" value="ECO:0007669"/>
    <property type="project" value="TreeGrafter"/>
</dbReference>
<evidence type="ECO:0000256" key="6">
    <source>
        <dbReference type="ARBA" id="ARBA00022840"/>
    </source>
</evidence>
<evidence type="ECO:0000256" key="3">
    <source>
        <dbReference type="ARBA" id="ARBA00022475"/>
    </source>
</evidence>
<evidence type="ECO:0000256" key="5">
    <source>
        <dbReference type="ARBA" id="ARBA00022741"/>
    </source>
</evidence>
<feature type="transmembrane region" description="Helical" evidence="9">
    <location>
        <begin position="342"/>
        <end position="360"/>
    </location>
</feature>
<feature type="transmembrane region" description="Helical" evidence="9">
    <location>
        <begin position="140"/>
        <end position="161"/>
    </location>
</feature>
<gene>
    <name evidence="11" type="ORF">ABFB10_21660</name>
</gene>
<dbReference type="GO" id="GO:0005886">
    <property type="term" value="C:plasma membrane"/>
    <property type="evidence" value="ECO:0007669"/>
    <property type="project" value="UniProtKB-SubCell"/>
</dbReference>
<feature type="transmembrane region" description="Helical" evidence="9">
    <location>
        <begin position="193"/>
        <end position="215"/>
    </location>
</feature>
<feature type="transmembrane region" description="Helical" evidence="9">
    <location>
        <begin position="291"/>
        <end position="310"/>
    </location>
</feature>
<dbReference type="Gene3D" id="3.40.50.300">
    <property type="entry name" value="P-loop containing nucleotide triphosphate hydrolases"/>
    <property type="match status" value="1"/>
</dbReference>
<keyword evidence="3" id="KW-1003">Cell membrane</keyword>
<evidence type="ECO:0000256" key="2">
    <source>
        <dbReference type="ARBA" id="ARBA00022448"/>
    </source>
</evidence>
<feature type="transmembrane region" description="Helical" evidence="9">
    <location>
        <begin position="366"/>
        <end position="386"/>
    </location>
</feature>
<dbReference type="GO" id="GO:0005524">
    <property type="term" value="F:ATP binding"/>
    <property type="evidence" value="ECO:0007669"/>
    <property type="project" value="UniProtKB-KW"/>
</dbReference>
<dbReference type="GO" id="GO:0016887">
    <property type="term" value="F:ATP hydrolysis activity"/>
    <property type="evidence" value="ECO:0007669"/>
    <property type="project" value="InterPro"/>
</dbReference>
<sequence>MLTTTLILGLVLGGTYALLAPGLTLQYGIARIMNLAYGELTLVAAFVVVFLFLGMGLSPLLALPLVAAGGYGAGWLLYQVMMRPLVARSGGGGRLEVDSILATFGLLFLIQGVLLLVFGANFTSISYLDRGVSVLGVSVALNRLIAFGICVAVGAALVVALRTTRWGLIMRAVALTPGSAPLVGIDVNRVARQGFALGAALAAVAGASISMYQTFSATAGVVFTMKALVIVIMGGVGNVRGALVAGFGLGLIETFVATAIDPGLTLAATYGIFLLVLLWRPQGLFGAPGTMMRLVLPLIGLVLLAILPHVVSDYGLGLLIGAATYVTLASAWALFSGHTHYISLATVAFYGTGAYTVAVLSEVLPYPVVLLCAALIGGALALVVGLSTLRLRGVYFVIFSFGLAELIRQLITWYEVNVTGTLGRYIFLEISTQQIYWQMLALGAVTIALTAWIMRSRLGLALRVIGDDETVAAHSGINLARVKLLAFVASSVILTLAGAITSPRYVYVEPAIVFNPAVSFLTVIMALLGGANRLWGPALGAVPLFLVFEFLSANFPDSYPIFLGAALHRRRLRRAQRPHRGGRAAGAPQGDTGMSFLDINRAVKQFGGLRAVDEVSFSLKRGEIVGLLGPNGSGKTTLINLVSGALPTTSGEIRLDGQRLTGLSRDRIARAGVARTFQLVRTLPSLSLMENVMITAVFGRRAHWGAEARRVAEEALQTVGLAGRAGAVAGDLTYIDQKRLELARALAAEPEILLLDEWLAGLNPTELAEGVALIRRLHEGGLTILMVEHIIDAVRALCPRVVVMNSGRLIADEATETALSDPAVIAAYLGGEVDA</sequence>
<dbReference type="SMART" id="SM00382">
    <property type="entry name" value="AAA"/>
    <property type="match status" value="1"/>
</dbReference>
<evidence type="ECO:0000256" key="9">
    <source>
        <dbReference type="SAM" id="Phobius"/>
    </source>
</evidence>
<comment type="subcellular location">
    <subcellularLocation>
        <location evidence="1">Cell membrane</location>
        <topology evidence="1">Multi-pass membrane protein</topology>
    </subcellularLocation>
</comment>
<dbReference type="AlphaFoldDB" id="A0AAW9SVX5"/>
<feature type="transmembrane region" description="Helical" evidence="9">
    <location>
        <begin position="255"/>
        <end position="279"/>
    </location>
</feature>
<dbReference type="InterPro" id="IPR003439">
    <property type="entry name" value="ABC_transporter-like_ATP-bd"/>
</dbReference>
<dbReference type="PANTHER" id="PTHR45772">
    <property type="entry name" value="CONSERVED COMPONENT OF ABC TRANSPORTER FOR NATURAL AMINO ACIDS-RELATED"/>
    <property type="match status" value="1"/>
</dbReference>
<reference evidence="11 12" key="1">
    <citation type="submission" date="2024-05" db="EMBL/GenBank/DDBJ databases">
        <title>Genome sequence of Ponticoccus litoralis KCCM 90028.</title>
        <authorList>
            <person name="Kim J.M."/>
            <person name="Lee J.K."/>
            <person name="Choi B.J."/>
            <person name="Bayburt H."/>
            <person name="Baek J.H."/>
            <person name="Jeon C.O."/>
        </authorList>
    </citation>
    <scope>NUCLEOTIDE SEQUENCE [LARGE SCALE GENOMIC DNA]</scope>
    <source>
        <strain evidence="11 12">KCCM 90028</strain>
    </source>
</reference>
<dbReference type="InterPro" id="IPR027417">
    <property type="entry name" value="P-loop_NTPase"/>
</dbReference>
<keyword evidence="7 9" id="KW-1133">Transmembrane helix</keyword>
<feature type="transmembrane region" description="Helical" evidence="9">
    <location>
        <begin position="227"/>
        <end position="249"/>
    </location>
</feature>
<proteinExistence type="predicted"/>
<keyword evidence="4 9" id="KW-0812">Transmembrane</keyword>
<dbReference type="EMBL" id="JBDNCH010000004">
    <property type="protein sequence ID" value="MEN9063203.1"/>
    <property type="molecule type" value="Genomic_DNA"/>
</dbReference>
<dbReference type="PROSITE" id="PS50893">
    <property type="entry name" value="ABC_TRANSPORTER_2"/>
    <property type="match status" value="1"/>
</dbReference>
<dbReference type="GO" id="GO:0015808">
    <property type="term" value="P:L-alanine transport"/>
    <property type="evidence" value="ECO:0007669"/>
    <property type="project" value="TreeGrafter"/>
</dbReference>
<dbReference type="GO" id="GO:1903806">
    <property type="term" value="P:L-isoleucine import across plasma membrane"/>
    <property type="evidence" value="ECO:0007669"/>
    <property type="project" value="TreeGrafter"/>
</dbReference>
<evidence type="ECO:0000256" key="7">
    <source>
        <dbReference type="ARBA" id="ARBA00022989"/>
    </source>
</evidence>
<keyword evidence="12" id="KW-1185">Reference proteome</keyword>
<keyword evidence="2" id="KW-0813">Transport</keyword>
<dbReference type="GO" id="GO:0005304">
    <property type="term" value="F:L-valine transmembrane transporter activity"/>
    <property type="evidence" value="ECO:0007669"/>
    <property type="project" value="TreeGrafter"/>
</dbReference>
<evidence type="ECO:0000256" key="1">
    <source>
        <dbReference type="ARBA" id="ARBA00004651"/>
    </source>
</evidence>
<keyword evidence="5" id="KW-0547">Nucleotide-binding</keyword>
<dbReference type="GO" id="GO:0015188">
    <property type="term" value="F:L-isoleucine transmembrane transporter activity"/>
    <property type="evidence" value="ECO:0007669"/>
    <property type="project" value="TreeGrafter"/>
</dbReference>